<proteinExistence type="evidence at transcript level"/>
<dbReference type="GO" id="GO:0016887">
    <property type="term" value="F:ATP hydrolysis activity"/>
    <property type="evidence" value="ECO:0007669"/>
    <property type="project" value="InterPro"/>
</dbReference>
<dbReference type="SMART" id="SM01340">
    <property type="entry name" value="DNA_mis_repair"/>
    <property type="match status" value="1"/>
</dbReference>
<dbReference type="SUPFAM" id="SSF54211">
    <property type="entry name" value="Ribosomal protein S5 domain 2-like"/>
    <property type="match status" value="1"/>
</dbReference>
<evidence type="ECO:0000259" key="1">
    <source>
        <dbReference type="SMART" id="SM01340"/>
    </source>
</evidence>
<accession>Q1WBR4</accession>
<dbReference type="Gene3D" id="3.30.230.10">
    <property type="match status" value="1"/>
</dbReference>
<dbReference type="InterPro" id="IPR020568">
    <property type="entry name" value="Ribosomal_Su5_D2-typ_SF"/>
</dbReference>
<organism evidence="2">
    <name type="scientific">Vermamoeba vermiformis</name>
    <name type="common">Amoeba</name>
    <name type="synonym">Hartmannella vermiformis</name>
    <dbReference type="NCBI Taxonomy" id="5778"/>
    <lineage>
        <taxon>Eukaryota</taxon>
        <taxon>Amoebozoa</taxon>
        <taxon>Tubulinea</taxon>
        <taxon>Echinamoebida</taxon>
        <taxon>Vermamoeba</taxon>
    </lineage>
</organism>
<name>Q1WBR4_VERVE</name>
<feature type="non-terminal residue" evidence="2">
    <location>
        <position position="119"/>
    </location>
</feature>
<dbReference type="InterPro" id="IPR013507">
    <property type="entry name" value="DNA_mismatch_S5_2-like"/>
</dbReference>
<dbReference type="PANTHER" id="PTHR10073">
    <property type="entry name" value="DNA MISMATCH REPAIR PROTEIN MLH, PMS, MUTL"/>
    <property type="match status" value="1"/>
</dbReference>
<dbReference type="EMBL" id="DQ411846">
    <property type="protein sequence ID" value="ABD91836.1"/>
    <property type="molecule type" value="mRNA"/>
</dbReference>
<dbReference type="GO" id="GO:0006298">
    <property type="term" value="P:mismatch repair"/>
    <property type="evidence" value="ECO:0007669"/>
    <property type="project" value="InterPro"/>
</dbReference>
<evidence type="ECO:0000313" key="2">
    <source>
        <dbReference type="EMBL" id="ABD91836.1"/>
    </source>
</evidence>
<dbReference type="InterPro" id="IPR014721">
    <property type="entry name" value="Ribsml_uS5_D2-typ_fold_subgr"/>
</dbReference>
<feature type="non-terminal residue" evidence="2">
    <location>
        <position position="1"/>
    </location>
</feature>
<dbReference type="GO" id="GO:0030983">
    <property type="term" value="F:mismatched DNA binding"/>
    <property type="evidence" value="ECO:0007669"/>
    <property type="project" value="InterPro"/>
</dbReference>
<dbReference type="InterPro" id="IPR038973">
    <property type="entry name" value="MutL/Mlh/Pms-like"/>
</dbReference>
<dbReference type="AlphaFoldDB" id="Q1WBR4"/>
<dbReference type="PANTHER" id="PTHR10073:SF52">
    <property type="entry name" value="MISMATCH REPAIR ENDONUCLEASE PMS2"/>
    <property type="match status" value="1"/>
</dbReference>
<dbReference type="GO" id="GO:0140664">
    <property type="term" value="F:ATP-dependent DNA damage sensor activity"/>
    <property type="evidence" value="ECO:0007669"/>
    <property type="project" value="InterPro"/>
</dbReference>
<feature type="domain" description="DNA mismatch repair protein S5" evidence="1">
    <location>
        <begin position="1"/>
        <end position="118"/>
    </location>
</feature>
<dbReference type="GO" id="GO:0005524">
    <property type="term" value="F:ATP binding"/>
    <property type="evidence" value="ECO:0007669"/>
    <property type="project" value="InterPro"/>
</dbReference>
<reference evidence="2" key="1">
    <citation type="journal article" date="2008" name="Protist">
        <title>Sampling gene diversity across the supergroup Amoebozoa: large EST data sets from Acanthamoeba castellanii, Hartmannella vermiformis, Physarum polycephalum, Hyperamoeba dachnaya and Hyperamoeba sp.</title>
        <authorList>
            <person name="Watkins R.F."/>
            <person name="Gray M.W."/>
        </authorList>
    </citation>
    <scope>NUCLEOTIDE SEQUENCE</scope>
</reference>
<protein>
    <submittedName>
        <fullName evidence="2">Pms1</fullName>
    </submittedName>
</protein>
<dbReference type="GO" id="GO:0032389">
    <property type="term" value="C:MutLalpha complex"/>
    <property type="evidence" value="ECO:0007669"/>
    <property type="project" value="TreeGrafter"/>
</dbReference>
<dbReference type="Pfam" id="PF01119">
    <property type="entry name" value="DNA_mis_repair"/>
    <property type="match status" value="1"/>
</dbReference>
<sequence length="119" mass="13272">ISSVFGPRLVQSMVEIKDQNEICSLSGYVLAGDSFTKTGNNTWKPSTGSQCQFLFINKRPVDIPKLSKAIAEVYKSFFGKTGQQNQPPPPAYVINFDLPTDSYDINITPDKRTVMVHQE</sequence>